<organism evidence="1 2">
    <name type="scientific">Pseudomonas azotoformans</name>
    <dbReference type="NCBI Taxonomy" id="47878"/>
    <lineage>
        <taxon>Bacteria</taxon>
        <taxon>Pseudomonadati</taxon>
        <taxon>Pseudomonadota</taxon>
        <taxon>Gammaproteobacteria</taxon>
        <taxon>Pseudomonadales</taxon>
        <taxon>Pseudomonadaceae</taxon>
        <taxon>Pseudomonas</taxon>
    </lineage>
</organism>
<sequence>MGSITDHGKLLAWVESLDVPKSTGNANLKRASSALRSAAQNSDEDGAAVVRGSITSFVTGLTSQARDDVQNSTLLMQLAADKKYNPDTQREEWFKFYTDGLANLGWGRVSSAYQKYKPSNTNATMDQVVLEIISSVVSPESALYKVTEKTFLALKNNPNNKDALKLFDVSSTRNDLGTFQILPVMQDKDGNVVTVLTCINAHTEVQKGSFLFWHWSNTSAEMYRAAQQVVLNQNVYATVRQSVLKKLGKNAEDFIDGLDI</sequence>
<proteinExistence type="predicted"/>
<keyword evidence="2" id="KW-1185">Reference proteome</keyword>
<comment type="caution">
    <text evidence="1">The sequence shown here is derived from an EMBL/GenBank/DDBJ whole genome shotgun (WGS) entry which is preliminary data.</text>
</comment>
<gene>
    <name evidence="1" type="ORF">BLL37_13085</name>
</gene>
<dbReference type="Proteomes" id="UP000188559">
    <property type="component" value="Unassembled WGS sequence"/>
</dbReference>
<dbReference type="RefSeq" id="WP_071494383.1">
    <property type="nucleotide sequence ID" value="NZ_LT629702.1"/>
</dbReference>
<evidence type="ECO:0000313" key="2">
    <source>
        <dbReference type="Proteomes" id="UP000188559"/>
    </source>
</evidence>
<dbReference type="EMBL" id="MNPV01000003">
    <property type="protein sequence ID" value="ONH45901.1"/>
    <property type="molecule type" value="Genomic_DNA"/>
</dbReference>
<accession>A0A1V2JMP3</accession>
<dbReference type="GeneID" id="57376328"/>
<evidence type="ECO:0000313" key="1">
    <source>
        <dbReference type="EMBL" id="ONH45901.1"/>
    </source>
</evidence>
<protein>
    <submittedName>
        <fullName evidence="1">Uncharacterized protein</fullName>
    </submittedName>
</protein>
<dbReference type="OrthoDB" id="650920at2"/>
<name>A0A1V2JMP3_PSEAZ</name>
<dbReference type="AlphaFoldDB" id="A0A1V2JMP3"/>
<reference evidence="1 2" key="1">
    <citation type="submission" date="2016-10" db="EMBL/GenBank/DDBJ databases">
        <title>Pseudomonas lactis sp. nov. and Pseudomonas paralactis sp. nov., isolated from bovine raw milk.</title>
        <authorList>
            <person name="Von Neubeck M."/>
            <person name="Huptas C."/>
            <person name="Glueck C."/>
            <person name="Krewinkel M."/>
            <person name="Stoeckel M."/>
            <person name="Stressler T."/>
            <person name="Fischer L."/>
            <person name="Hinrichs J."/>
            <person name="Scherer S."/>
            <person name="Wenning M."/>
        </authorList>
    </citation>
    <scope>NUCLEOTIDE SEQUENCE [LARGE SCALE GENOMIC DNA]</scope>
    <source>
        <strain evidence="1 2">DSM 18862</strain>
    </source>
</reference>